<accession>A0ABU3QYU4</accession>
<dbReference type="Pfam" id="PF04102">
    <property type="entry name" value="SlyX"/>
    <property type="match status" value="1"/>
</dbReference>
<evidence type="ECO:0000256" key="2">
    <source>
        <dbReference type="SAM" id="Coils"/>
    </source>
</evidence>
<evidence type="ECO:0000313" key="5">
    <source>
        <dbReference type="Proteomes" id="UP001257914"/>
    </source>
</evidence>
<evidence type="ECO:0000256" key="3">
    <source>
        <dbReference type="SAM" id="MobiDB-lite"/>
    </source>
</evidence>
<dbReference type="EMBL" id="JAWCUA010000003">
    <property type="protein sequence ID" value="MDU0112585.1"/>
    <property type="molecule type" value="Genomic_DNA"/>
</dbReference>
<protein>
    <recommendedName>
        <fullName evidence="1">Protein SlyX homolog</fullName>
    </recommendedName>
</protein>
<evidence type="ECO:0000313" key="4">
    <source>
        <dbReference type="EMBL" id="MDU0112585.1"/>
    </source>
</evidence>
<proteinExistence type="inferred from homology"/>
<dbReference type="Gene3D" id="1.20.5.300">
    <property type="match status" value="1"/>
</dbReference>
<comment type="similarity">
    <text evidence="1">Belongs to the SlyX family.</text>
</comment>
<feature type="coiled-coil region" evidence="2">
    <location>
        <begin position="6"/>
        <end position="47"/>
    </location>
</feature>
<gene>
    <name evidence="1" type="primary">slyX</name>
    <name evidence="4" type="ORF">RT723_06120</name>
</gene>
<dbReference type="Proteomes" id="UP001257914">
    <property type="component" value="Unassembled WGS sequence"/>
</dbReference>
<dbReference type="PANTHER" id="PTHR36508">
    <property type="entry name" value="PROTEIN SLYX"/>
    <property type="match status" value="1"/>
</dbReference>
<dbReference type="RefSeq" id="WP_252731722.1">
    <property type="nucleotide sequence ID" value="NZ_JAWCUA010000003.1"/>
</dbReference>
<keyword evidence="2" id="KW-0175">Coiled coil</keyword>
<dbReference type="PANTHER" id="PTHR36508:SF1">
    <property type="entry name" value="PROTEIN SLYX"/>
    <property type="match status" value="1"/>
</dbReference>
<name>A0ABU3QYU4_9GAMM</name>
<evidence type="ECO:0000256" key="1">
    <source>
        <dbReference type="HAMAP-Rule" id="MF_00715"/>
    </source>
</evidence>
<organism evidence="4 5">
    <name type="scientific">Psychrosphaera aquimarina</name>
    <dbReference type="NCBI Taxonomy" id="2044854"/>
    <lineage>
        <taxon>Bacteria</taxon>
        <taxon>Pseudomonadati</taxon>
        <taxon>Pseudomonadota</taxon>
        <taxon>Gammaproteobacteria</taxon>
        <taxon>Alteromonadales</taxon>
        <taxon>Pseudoalteromonadaceae</taxon>
        <taxon>Psychrosphaera</taxon>
    </lineage>
</organism>
<reference evidence="4 5" key="1">
    <citation type="submission" date="2023-10" db="EMBL/GenBank/DDBJ databases">
        <title>Psychrosphaera aquimaarina strain SW33 isolated from seawater.</title>
        <authorList>
            <person name="Bayburt H."/>
            <person name="Kim J.M."/>
            <person name="Choi B.J."/>
            <person name="Jeon C.O."/>
        </authorList>
    </citation>
    <scope>NUCLEOTIDE SEQUENCE [LARGE SCALE GENOMIC DNA]</scope>
    <source>
        <strain evidence="4 5">KCTC 52743</strain>
    </source>
</reference>
<comment type="caution">
    <text evidence="4">The sequence shown here is derived from an EMBL/GenBank/DDBJ whole genome shotgun (WGS) entry which is preliminary data.</text>
</comment>
<feature type="region of interest" description="Disordered" evidence="3">
    <location>
        <begin position="56"/>
        <end position="75"/>
    </location>
</feature>
<sequence length="75" mass="8619">MTDNAIDKLVIRLEELENKLAFQDDTIDQLNEEITTLNLKQAMFKRQIELLAEKVSSNKSSNLADESEETPPPHY</sequence>
<dbReference type="HAMAP" id="MF_00715">
    <property type="entry name" value="SlyX"/>
    <property type="match status" value="1"/>
</dbReference>
<dbReference type="InterPro" id="IPR007236">
    <property type="entry name" value="SlyX"/>
</dbReference>
<keyword evidence="5" id="KW-1185">Reference proteome</keyword>